<evidence type="ECO:0008006" key="3">
    <source>
        <dbReference type="Google" id="ProtNLM"/>
    </source>
</evidence>
<sequence>MTGRDAAVRADLRAFVRTHHPDVGGDPEVFAAGLAELRARQARELELDDARYDAPIVIVHRPGVVRGVARRIRGWRRRRHRPRVR</sequence>
<organism evidence="1 2">
    <name type="scientific">Saccharopolyspora erythraea</name>
    <name type="common">Streptomyces erythraeus</name>
    <dbReference type="NCBI Taxonomy" id="1836"/>
    <lineage>
        <taxon>Bacteria</taxon>
        <taxon>Bacillati</taxon>
        <taxon>Actinomycetota</taxon>
        <taxon>Actinomycetes</taxon>
        <taxon>Pseudonocardiales</taxon>
        <taxon>Pseudonocardiaceae</taxon>
        <taxon>Saccharopolyspora</taxon>
    </lineage>
</organism>
<dbReference type="Proteomes" id="UP001500729">
    <property type="component" value="Unassembled WGS sequence"/>
</dbReference>
<keyword evidence="2" id="KW-1185">Reference proteome</keyword>
<dbReference type="EMBL" id="BAAAGS010000008">
    <property type="protein sequence ID" value="GAA0518414.1"/>
    <property type="molecule type" value="Genomic_DNA"/>
</dbReference>
<gene>
    <name evidence="1" type="ORF">GCM10009533_16890</name>
</gene>
<protein>
    <recommendedName>
        <fullName evidence="3">J domain-containing protein</fullName>
    </recommendedName>
</protein>
<dbReference type="RefSeq" id="WP_009942663.1">
    <property type="nucleotide sequence ID" value="NZ_BAAAGS010000008.1"/>
</dbReference>
<evidence type="ECO:0000313" key="2">
    <source>
        <dbReference type="Proteomes" id="UP001500729"/>
    </source>
</evidence>
<name>A0ABN1CG41_SACER</name>
<proteinExistence type="predicted"/>
<evidence type="ECO:0000313" key="1">
    <source>
        <dbReference type="EMBL" id="GAA0518414.1"/>
    </source>
</evidence>
<accession>A0ABN1CG41</accession>
<comment type="caution">
    <text evidence="1">The sequence shown here is derived from an EMBL/GenBank/DDBJ whole genome shotgun (WGS) entry which is preliminary data.</text>
</comment>
<reference evidence="1 2" key="1">
    <citation type="journal article" date="2019" name="Int. J. Syst. Evol. Microbiol.">
        <title>The Global Catalogue of Microorganisms (GCM) 10K type strain sequencing project: providing services to taxonomists for standard genome sequencing and annotation.</title>
        <authorList>
            <consortium name="The Broad Institute Genomics Platform"/>
            <consortium name="The Broad Institute Genome Sequencing Center for Infectious Disease"/>
            <person name="Wu L."/>
            <person name="Ma J."/>
        </authorList>
    </citation>
    <scope>NUCLEOTIDE SEQUENCE [LARGE SCALE GENOMIC DNA]</scope>
    <source>
        <strain evidence="1 2">JCM 10303</strain>
    </source>
</reference>